<protein>
    <submittedName>
        <fullName evidence="2">Uncharacterized protein</fullName>
    </submittedName>
</protein>
<reference evidence="2" key="1">
    <citation type="journal article" date="2021" name="Sci. Adv.">
        <title>The American lobster genome reveals insights on longevity, neural, and immune adaptations.</title>
        <authorList>
            <person name="Polinski J.M."/>
            <person name="Zimin A.V."/>
            <person name="Clark K.F."/>
            <person name="Kohn A.B."/>
            <person name="Sadowski N."/>
            <person name="Timp W."/>
            <person name="Ptitsyn A."/>
            <person name="Khanna P."/>
            <person name="Romanova D.Y."/>
            <person name="Williams P."/>
            <person name="Greenwood S.J."/>
            <person name="Moroz L.L."/>
            <person name="Walt D.R."/>
            <person name="Bodnar A.G."/>
        </authorList>
    </citation>
    <scope>NUCLEOTIDE SEQUENCE</scope>
    <source>
        <strain evidence="2">GMGI-L3</strain>
    </source>
</reference>
<dbReference type="EMBL" id="JAHLQT010047210">
    <property type="protein sequence ID" value="KAG7153255.1"/>
    <property type="molecule type" value="Genomic_DNA"/>
</dbReference>
<dbReference type="AlphaFoldDB" id="A0A8J5J5H7"/>
<proteinExistence type="predicted"/>
<feature type="region of interest" description="Disordered" evidence="1">
    <location>
        <begin position="1"/>
        <end position="106"/>
    </location>
</feature>
<gene>
    <name evidence="2" type="ORF">Hamer_G019823</name>
</gene>
<feature type="compositionally biased region" description="Polar residues" evidence="1">
    <location>
        <begin position="10"/>
        <end position="27"/>
    </location>
</feature>
<evidence type="ECO:0000256" key="1">
    <source>
        <dbReference type="SAM" id="MobiDB-lite"/>
    </source>
</evidence>
<comment type="caution">
    <text evidence="2">The sequence shown here is derived from an EMBL/GenBank/DDBJ whole genome shotgun (WGS) entry which is preliminary data.</text>
</comment>
<sequence length="106" mass="11761">MTRSYKKKLTTTYSRGTGQLTPTSCSNVIMPDFLNAPDRAAATRQHHSAGSREKQSPFPAFPGDFHTAHASRRAPTAQDSLLAPRLPPRTHTFHSLCKTNRLDNDN</sequence>
<accession>A0A8J5J5H7</accession>
<name>A0A8J5J5H7_HOMAM</name>
<dbReference type="Proteomes" id="UP000747542">
    <property type="component" value="Unassembled WGS sequence"/>
</dbReference>
<evidence type="ECO:0000313" key="3">
    <source>
        <dbReference type="Proteomes" id="UP000747542"/>
    </source>
</evidence>
<evidence type="ECO:0000313" key="2">
    <source>
        <dbReference type="EMBL" id="KAG7153255.1"/>
    </source>
</evidence>
<keyword evidence="3" id="KW-1185">Reference proteome</keyword>
<organism evidence="2 3">
    <name type="scientific">Homarus americanus</name>
    <name type="common">American lobster</name>
    <dbReference type="NCBI Taxonomy" id="6706"/>
    <lineage>
        <taxon>Eukaryota</taxon>
        <taxon>Metazoa</taxon>
        <taxon>Ecdysozoa</taxon>
        <taxon>Arthropoda</taxon>
        <taxon>Crustacea</taxon>
        <taxon>Multicrustacea</taxon>
        <taxon>Malacostraca</taxon>
        <taxon>Eumalacostraca</taxon>
        <taxon>Eucarida</taxon>
        <taxon>Decapoda</taxon>
        <taxon>Pleocyemata</taxon>
        <taxon>Astacidea</taxon>
        <taxon>Nephropoidea</taxon>
        <taxon>Nephropidae</taxon>
        <taxon>Homarus</taxon>
    </lineage>
</organism>